<dbReference type="InterPro" id="IPR004330">
    <property type="entry name" value="FAR1_DNA_bnd_dom"/>
</dbReference>
<protein>
    <recommendedName>
        <fullName evidence="1">FAR1 domain-containing protein</fullName>
    </recommendedName>
</protein>
<dbReference type="Proteomes" id="UP000015106">
    <property type="component" value="Chromosome 1"/>
</dbReference>
<proteinExistence type="predicted"/>
<keyword evidence="3" id="KW-1185">Reference proteome</keyword>
<dbReference type="PANTHER" id="PTHR47718:SF2">
    <property type="entry name" value="PROTEIN FAR1-RELATED SEQUENCE 5-LIKE"/>
    <property type="match status" value="1"/>
</dbReference>
<dbReference type="AlphaFoldDB" id="A0A8R7P597"/>
<sequence>MEFRDSNEAWAFWLTYSGQKGFEVRKRYTNKRPTDGKVTSCRFVCANEGHRTQDKRDYLTKCPRAETRTDCQVYMNLKMDRKKENLKVSELVLEHNHTLHLPETLHLMVSQRKISELQAFEIETADDAGIGPKAAHELASRQVGGSLNLSYTLRDHKNYLRTKRQ</sequence>
<evidence type="ECO:0000313" key="3">
    <source>
        <dbReference type="Proteomes" id="UP000015106"/>
    </source>
</evidence>
<accession>A0A8R7P597</accession>
<organism evidence="2 3">
    <name type="scientific">Triticum urartu</name>
    <name type="common">Red wild einkorn</name>
    <name type="synonym">Crithodium urartu</name>
    <dbReference type="NCBI Taxonomy" id="4572"/>
    <lineage>
        <taxon>Eukaryota</taxon>
        <taxon>Viridiplantae</taxon>
        <taxon>Streptophyta</taxon>
        <taxon>Embryophyta</taxon>
        <taxon>Tracheophyta</taxon>
        <taxon>Spermatophyta</taxon>
        <taxon>Magnoliopsida</taxon>
        <taxon>Liliopsida</taxon>
        <taxon>Poales</taxon>
        <taxon>Poaceae</taxon>
        <taxon>BOP clade</taxon>
        <taxon>Pooideae</taxon>
        <taxon>Triticodae</taxon>
        <taxon>Triticeae</taxon>
        <taxon>Triticinae</taxon>
        <taxon>Triticum</taxon>
    </lineage>
</organism>
<reference evidence="2" key="3">
    <citation type="submission" date="2022-06" db="UniProtKB">
        <authorList>
            <consortium name="EnsemblPlants"/>
        </authorList>
    </citation>
    <scope>IDENTIFICATION</scope>
</reference>
<reference evidence="2" key="2">
    <citation type="submission" date="2018-03" db="EMBL/GenBank/DDBJ databases">
        <title>The Triticum urartu genome reveals the dynamic nature of wheat genome evolution.</title>
        <authorList>
            <person name="Ling H."/>
            <person name="Ma B."/>
            <person name="Shi X."/>
            <person name="Liu H."/>
            <person name="Dong L."/>
            <person name="Sun H."/>
            <person name="Cao Y."/>
            <person name="Gao Q."/>
            <person name="Zheng S."/>
            <person name="Li Y."/>
            <person name="Yu Y."/>
            <person name="Du H."/>
            <person name="Qi M."/>
            <person name="Li Y."/>
            <person name="Yu H."/>
            <person name="Cui Y."/>
            <person name="Wang N."/>
            <person name="Chen C."/>
            <person name="Wu H."/>
            <person name="Zhao Y."/>
            <person name="Zhang J."/>
            <person name="Li Y."/>
            <person name="Zhou W."/>
            <person name="Zhang B."/>
            <person name="Hu W."/>
            <person name="Eijk M."/>
            <person name="Tang J."/>
            <person name="Witsenboer H."/>
            <person name="Zhao S."/>
            <person name="Li Z."/>
            <person name="Zhang A."/>
            <person name="Wang D."/>
            <person name="Liang C."/>
        </authorList>
    </citation>
    <scope>NUCLEOTIDE SEQUENCE [LARGE SCALE GENOMIC DNA]</scope>
    <source>
        <strain evidence="2">cv. G1812</strain>
    </source>
</reference>
<dbReference type="Pfam" id="PF03101">
    <property type="entry name" value="FAR1"/>
    <property type="match status" value="1"/>
</dbReference>
<dbReference type="PANTHER" id="PTHR47718">
    <property type="entry name" value="OS01G0519700 PROTEIN"/>
    <property type="match status" value="1"/>
</dbReference>
<reference evidence="3" key="1">
    <citation type="journal article" date="2013" name="Nature">
        <title>Draft genome of the wheat A-genome progenitor Triticum urartu.</title>
        <authorList>
            <person name="Ling H.Q."/>
            <person name="Zhao S."/>
            <person name="Liu D."/>
            <person name="Wang J."/>
            <person name="Sun H."/>
            <person name="Zhang C."/>
            <person name="Fan H."/>
            <person name="Li D."/>
            <person name="Dong L."/>
            <person name="Tao Y."/>
            <person name="Gao C."/>
            <person name="Wu H."/>
            <person name="Li Y."/>
            <person name="Cui Y."/>
            <person name="Guo X."/>
            <person name="Zheng S."/>
            <person name="Wang B."/>
            <person name="Yu K."/>
            <person name="Liang Q."/>
            <person name="Yang W."/>
            <person name="Lou X."/>
            <person name="Chen J."/>
            <person name="Feng M."/>
            <person name="Jian J."/>
            <person name="Zhang X."/>
            <person name="Luo G."/>
            <person name="Jiang Y."/>
            <person name="Liu J."/>
            <person name="Wang Z."/>
            <person name="Sha Y."/>
            <person name="Zhang B."/>
            <person name="Wu H."/>
            <person name="Tang D."/>
            <person name="Shen Q."/>
            <person name="Xue P."/>
            <person name="Zou S."/>
            <person name="Wang X."/>
            <person name="Liu X."/>
            <person name="Wang F."/>
            <person name="Yang Y."/>
            <person name="An X."/>
            <person name="Dong Z."/>
            <person name="Zhang K."/>
            <person name="Zhang X."/>
            <person name="Luo M.C."/>
            <person name="Dvorak J."/>
            <person name="Tong Y."/>
            <person name="Wang J."/>
            <person name="Yang H."/>
            <person name="Li Z."/>
            <person name="Wang D."/>
            <person name="Zhang A."/>
            <person name="Wang J."/>
        </authorList>
    </citation>
    <scope>NUCLEOTIDE SEQUENCE</scope>
    <source>
        <strain evidence="3">cv. G1812</strain>
    </source>
</reference>
<dbReference type="Gramene" id="TuG1812G0100003846.01.T01">
    <property type="protein sequence ID" value="TuG1812G0100003846.01.T01.cds337076"/>
    <property type="gene ID" value="TuG1812G0100003846.01"/>
</dbReference>
<evidence type="ECO:0000313" key="2">
    <source>
        <dbReference type="EnsemblPlants" id="TuG1812G0100003846.01.T01.cds337076"/>
    </source>
</evidence>
<evidence type="ECO:0000259" key="1">
    <source>
        <dbReference type="Pfam" id="PF03101"/>
    </source>
</evidence>
<name>A0A8R7P597_TRIUA</name>
<dbReference type="EnsemblPlants" id="TuG1812G0100003846.01.T01">
    <property type="protein sequence ID" value="TuG1812G0100003846.01.T01.cds337076"/>
    <property type="gene ID" value="TuG1812G0100003846.01"/>
</dbReference>
<feature type="domain" description="FAR1" evidence="1">
    <location>
        <begin position="12"/>
        <end position="99"/>
    </location>
</feature>